<comment type="cofactor">
    <cofactor evidence="9">
        <name>Mg(2+)</name>
        <dbReference type="ChEBI" id="CHEBI:18420"/>
    </cofactor>
    <cofactor evidence="9">
        <name>Mn(2+)</name>
        <dbReference type="ChEBI" id="CHEBI:29035"/>
    </cofactor>
    <text evidence="9">Mg(2+). Can also accept Mn(2+).</text>
</comment>
<dbReference type="RefSeq" id="WP_009839644.1">
    <property type="nucleotide sequence ID" value="NZ_CH959301.1"/>
</dbReference>
<dbReference type="HAMAP" id="MF_00020">
    <property type="entry name" value="Acetate_kinase"/>
    <property type="match status" value="1"/>
</dbReference>
<dbReference type="NCBIfam" id="TIGR00016">
    <property type="entry name" value="ackA"/>
    <property type="match status" value="1"/>
</dbReference>
<evidence type="ECO:0000256" key="5">
    <source>
        <dbReference type="ARBA" id="ARBA00022741"/>
    </source>
</evidence>
<organism evidence="11 12">
    <name type="scientific">Pseudoalteromonas tunicata D2</name>
    <dbReference type="NCBI Taxonomy" id="87626"/>
    <lineage>
        <taxon>Bacteria</taxon>
        <taxon>Pseudomonadati</taxon>
        <taxon>Pseudomonadota</taxon>
        <taxon>Gammaproteobacteria</taxon>
        <taxon>Alteromonadales</taxon>
        <taxon>Pseudoalteromonadaceae</taxon>
        <taxon>Pseudoalteromonas</taxon>
    </lineage>
</organism>
<dbReference type="HOGENOM" id="CLU_020352_0_1_6"/>
<dbReference type="Proteomes" id="UP000006201">
    <property type="component" value="Unassembled WGS sequence"/>
</dbReference>
<dbReference type="PANTHER" id="PTHR21060:SF21">
    <property type="entry name" value="ACETATE KINASE"/>
    <property type="match status" value="1"/>
</dbReference>
<keyword evidence="3 9" id="KW-0808">Transferase</keyword>
<dbReference type="GO" id="GO:0005829">
    <property type="term" value="C:cytosol"/>
    <property type="evidence" value="ECO:0007669"/>
    <property type="project" value="TreeGrafter"/>
</dbReference>
<reference evidence="11 12" key="1">
    <citation type="submission" date="2006-02" db="EMBL/GenBank/DDBJ databases">
        <authorList>
            <person name="Moran M.A."/>
            <person name="Kjelleberg S."/>
            <person name="Egan S."/>
            <person name="Saunders N."/>
            <person name="Thomas T."/>
            <person name="Ferriera S."/>
            <person name="Johnson J."/>
            <person name="Kravitz S."/>
            <person name="Halpern A."/>
            <person name="Remington K."/>
            <person name="Beeson K."/>
            <person name="Tran B."/>
            <person name="Rogers Y.-H."/>
            <person name="Friedman R."/>
            <person name="Venter J.C."/>
        </authorList>
    </citation>
    <scope>NUCLEOTIDE SEQUENCE [LARGE SCALE GENOMIC DNA]</scope>
    <source>
        <strain evidence="11 12">D2</strain>
    </source>
</reference>
<keyword evidence="12" id="KW-1185">Reference proteome</keyword>
<dbReference type="PROSITE" id="PS01076">
    <property type="entry name" value="ACETATE_KINASE_2"/>
    <property type="match status" value="1"/>
</dbReference>
<evidence type="ECO:0000256" key="2">
    <source>
        <dbReference type="ARBA" id="ARBA00022490"/>
    </source>
</evidence>
<dbReference type="Gene3D" id="3.30.420.40">
    <property type="match status" value="2"/>
</dbReference>
<comment type="subunit">
    <text evidence="9">Homodimer.</text>
</comment>
<feature type="binding site" evidence="9">
    <location>
        <begin position="281"/>
        <end position="283"/>
    </location>
    <ligand>
        <name>ATP</name>
        <dbReference type="ChEBI" id="CHEBI:30616"/>
    </ligand>
</feature>
<dbReference type="InterPro" id="IPR004372">
    <property type="entry name" value="Ac/propionate_kinase"/>
</dbReference>
<dbReference type="GO" id="GO:0008776">
    <property type="term" value="F:acetate kinase activity"/>
    <property type="evidence" value="ECO:0007669"/>
    <property type="project" value="UniProtKB-UniRule"/>
</dbReference>
<evidence type="ECO:0000256" key="1">
    <source>
        <dbReference type="ARBA" id="ARBA00008748"/>
    </source>
</evidence>
<gene>
    <name evidence="9" type="primary">ackA</name>
    <name evidence="11" type="ORF">PTD2_18360</name>
</gene>
<dbReference type="InterPro" id="IPR000890">
    <property type="entry name" value="Aliphatic_acid_kin_short-chain"/>
</dbReference>
<dbReference type="PANTHER" id="PTHR21060">
    <property type="entry name" value="ACETATE KINASE"/>
    <property type="match status" value="1"/>
</dbReference>
<dbReference type="InterPro" id="IPR023865">
    <property type="entry name" value="Aliphatic_acid_kinase_CS"/>
</dbReference>
<keyword evidence="7 9" id="KW-0067">ATP-binding</keyword>
<feature type="binding site" evidence="9">
    <location>
        <position position="383"/>
    </location>
    <ligand>
        <name>Mg(2+)</name>
        <dbReference type="ChEBI" id="CHEBI:18420"/>
    </ligand>
</feature>
<keyword evidence="4 9" id="KW-0479">Metal-binding</keyword>
<dbReference type="OrthoDB" id="9802453at2"/>
<dbReference type="GO" id="GO:0006083">
    <property type="term" value="P:acetate metabolic process"/>
    <property type="evidence" value="ECO:0007669"/>
    <property type="project" value="TreeGrafter"/>
</dbReference>
<comment type="subcellular location">
    <subcellularLocation>
        <location evidence="9">Cytoplasm</location>
    </subcellularLocation>
</comment>
<keyword evidence="8 9" id="KW-0460">Magnesium</keyword>
<comment type="pathway">
    <text evidence="9">Metabolic intermediate biosynthesis; acetyl-CoA biosynthesis; acetyl-CoA from acetate: step 1/2.</text>
</comment>
<feature type="binding site" evidence="9">
    <location>
        <position position="17"/>
    </location>
    <ligand>
        <name>ATP</name>
        <dbReference type="ChEBI" id="CHEBI:30616"/>
    </ligand>
</feature>
<evidence type="ECO:0000256" key="9">
    <source>
        <dbReference type="HAMAP-Rule" id="MF_00020"/>
    </source>
</evidence>
<dbReference type="PROSITE" id="PS01075">
    <property type="entry name" value="ACETATE_KINASE_1"/>
    <property type="match status" value="1"/>
</dbReference>
<feature type="site" description="Transition state stabilizer" evidence="9">
    <location>
        <position position="239"/>
    </location>
</feature>
<dbReference type="EMBL" id="AAOH01000005">
    <property type="protein sequence ID" value="EAR27812.1"/>
    <property type="molecule type" value="Genomic_DNA"/>
</dbReference>
<dbReference type="UniPathway" id="UPA00340">
    <property type="reaction ID" value="UER00458"/>
</dbReference>
<evidence type="ECO:0000256" key="3">
    <source>
        <dbReference type="ARBA" id="ARBA00022679"/>
    </source>
</evidence>
<dbReference type="AlphaFoldDB" id="A4CBS5"/>
<keyword evidence="2 9" id="KW-0963">Cytoplasm</keyword>
<proteinExistence type="inferred from homology"/>
<comment type="caution">
    <text evidence="11">The sequence shown here is derived from an EMBL/GenBank/DDBJ whole genome shotgun (WGS) entry which is preliminary data.</text>
</comment>
<dbReference type="InterPro" id="IPR043129">
    <property type="entry name" value="ATPase_NBD"/>
</dbReference>
<evidence type="ECO:0000256" key="7">
    <source>
        <dbReference type="ARBA" id="ARBA00022840"/>
    </source>
</evidence>
<evidence type="ECO:0000313" key="11">
    <source>
        <dbReference type="EMBL" id="EAR27812.1"/>
    </source>
</evidence>
<feature type="site" description="Transition state stabilizer" evidence="9">
    <location>
        <position position="178"/>
    </location>
</feature>
<keyword evidence="6 9" id="KW-0418">Kinase</keyword>
<dbReference type="PIRSF" id="PIRSF000722">
    <property type="entry name" value="Acetate_prop_kin"/>
    <property type="match status" value="1"/>
</dbReference>
<feature type="active site" description="Proton donor/acceptor" evidence="9">
    <location>
        <position position="146"/>
    </location>
</feature>
<feature type="binding site" evidence="9">
    <location>
        <position position="89"/>
    </location>
    <ligand>
        <name>substrate</name>
    </ligand>
</feature>
<dbReference type="GO" id="GO:0000287">
    <property type="term" value="F:magnesium ion binding"/>
    <property type="evidence" value="ECO:0007669"/>
    <property type="project" value="UniProtKB-UniRule"/>
</dbReference>
<evidence type="ECO:0000256" key="6">
    <source>
        <dbReference type="ARBA" id="ARBA00022777"/>
    </source>
</evidence>
<name>A4CBS5_9GAMM</name>
<dbReference type="CDD" id="cd24010">
    <property type="entry name" value="ASKHA_NBD_AcK_PK"/>
    <property type="match status" value="1"/>
</dbReference>
<protein>
    <recommendedName>
        <fullName evidence="9">Acetate kinase</fullName>
        <ecNumber evidence="9">2.7.2.1</ecNumber>
    </recommendedName>
    <alternativeName>
        <fullName evidence="9">Acetokinase</fullName>
    </alternativeName>
</protein>
<evidence type="ECO:0000313" key="12">
    <source>
        <dbReference type="Proteomes" id="UP000006201"/>
    </source>
</evidence>
<feature type="binding site" evidence="9">
    <location>
        <begin position="329"/>
        <end position="333"/>
    </location>
    <ligand>
        <name>ATP</name>
        <dbReference type="ChEBI" id="CHEBI:30616"/>
    </ligand>
</feature>
<dbReference type="eggNOG" id="COG0282">
    <property type="taxonomic scope" value="Bacteria"/>
</dbReference>
<feature type="binding site" evidence="9">
    <location>
        <begin position="206"/>
        <end position="210"/>
    </location>
    <ligand>
        <name>ATP</name>
        <dbReference type="ChEBI" id="CHEBI:30616"/>
    </ligand>
</feature>
<evidence type="ECO:0000256" key="8">
    <source>
        <dbReference type="ARBA" id="ARBA00022842"/>
    </source>
</evidence>
<evidence type="ECO:0000256" key="10">
    <source>
        <dbReference type="RuleBase" id="RU003835"/>
    </source>
</evidence>
<sequence length="399" mass="42732">MSQQHVLVLNCGSSSLKFAILNPHTATVVLSGLAECLGSDTARLSYRFNNIKTAINLAPKASHQQAIATLVDIIKENDLAQHLVAVGHRVVHGGEHFTRSVIIDAAIKKVIAQTANLAPLHNPANLIGIEAAELAFANLPQIAVFDTAFHQTMSAEAYLYALPYSLYEKEGVRRYGFHGTSHFYVAQQAATMLKKSITDSYLISAHLGNGCSVCAIKQGQSVDTSMGLTPLEGVVMGTRSGDIDPGLFSFLTQQLGYSAVTIDTLLNKESGLLGLSQLSNDCRTLEEAHYAGNLQATLALDVFCYRLAKQIAAYVVPLGELDAIIFTGGIGENSSLIREKVLTLLRFFGFTLDNDANLAARFGQSGVITANEGPCALVIPTNEELVIAQDAAQLIKEAN</sequence>
<dbReference type="GO" id="GO:0006085">
    <property type="term" value="P:acetyl-CoA biosynthetic process"/>
    <property type="evidence" value="ECO:0007669"/>
    <property type="project" value="UniProtKB-UniRule"/>
</dbReference>
<evidence type="ECO:0000256" key="4">
    <source>
        <dbReference type="ARBA" id="ARBA00022723"/>
    </source>
</evidence>
<dbReference type="Pfam" id="PF00871">
    <property type="entry name" value="Acetate_kinase"/>
    <property type="match status" value="1"/>
</dbReference>
<feature type="binding site" evidence="9">
    <location>
        <position position="10"/>
    </location>
    <ligand>
        <name>Mg(2+)</name>
        <dbReference type="ChEBI" id="CHEBI:18420"/>
    </ligand>
</feature>
<dbReference type="EC" id="2.7.2.1" evidence="9"/>
<keyword evidence="5 9" id="KW-0547">Nucleotide-binding</keyword>
<dbReference type="SUPFAM" id="SSF53067">
    <property type="entry name" value="Actin-like ATPase domain"/>
    <property type="match status" value="2"/>
</dbReference>
<comment type="function">
    <text evidence="9">Catalyzes the formation of acetyl phosphate from acetate and ATP. Can also catalyze the reverse reaction.</text>
</comment>
<dbReference type="STRING" id="87626.PTD2_18360"/>
<dbReference type="GO" id="GO:0005524">
    <property type="term" value="F:ATP binding"/>
    <property type="evidence" value="ECO:0007669"/>
    <property type="project" value="UniProtKB-KW"/>
</dbReference>
<dbReference type="PRINTS" id="PR00471">
    <property type="entry name" value="ACETATEKNASE"/>
</dbReference>
<comment type="similarity">
    <text evidence="1 9 10">Belongs to the acetokinase family.</text>
</comment>
<comment type="catalytic activity">
    <reaction evidence="9">
        <text>acetate + ATP = acetyl phosphate + ADP</text>
        <dbReference type="Rhea" id="RHEA:11352"/>
        <dbReference type="ChEBI" id="CHEBI:22191"/>
        <dbReference type="ChEBI" id="CHEBI:30089"/>
        <dbReference type="ChEBI" id="CHEBI:30616"/>
        <dbReference type="ChEBI" id="CHEBI:456216"/>
        <dbReference type="EC" id="2.7.2.1"/>
    </reaction>
</comment>
<accession>A4CBS5</accession>